<gene>
    <name evidence="1" type="ORF">UFOVP510_44</name>
</gene>
<protein>
    <submittedName>
        <fullName evidence="1">Uncharacterized protein</fullName>
    </submittedName>
</protein>
<evidence type="ECO:0000313" key="1">
    <source>
        <dbReference type="EMBL" id="CAB4147703.1"/>
    </source>
</evidence>
<reference evidence="1" key="1">
    <citation type="submission" date="2020-04" db="EMBL/GenBank/DDBJ databases">
        <authorList>
            <person name="Chiriac C."/>
            <person name="Salcher M."/>
            <person name="Ghai R."/>
            <person name="Kavagutti S V."/>
        </authorList>
    </citation>
    <scope>NUCLEOTIDE SEQUENCE</scope>
</reference>
<sequence length="271" mass="31472">MMQLNNEPFRSEPFALTSPYRPVGMQFGTDGKEKEPLGVVTEAAYNFDQTNSGDVIGSNYYFNLSGDSAFDRSGLIYILQNTNALVIHPQESWTEPIDTYHEKDITYSYGIVEVSLNIMDRWEFHNPFKGVKFKFKFKKRTSVYKTVENTEDPFEMELISSDVEDDEFEFQLPDDFDQGKYRFNSNDLTISEKVDRGFAYPGKTGGKFHDQTDKYGFDHIFEERFYTLADSGSGFMYRNSLDRIERTEIEYLLDINEVTQTVTPAAFYNQE</sequence>
<accession>A0A6J5MR99</accession>
<proteinExistence type="predicted"/>
<name>A0A6J5MR99_9CAUD</name>
<organism evidence="1">
    <name type="scientific">uncultured Caudovirales phage</name>
    <dbReference type="NCBI Taxonomy" id="2100421"/>
    <lineage>
        <taxon>Viruses</taxon>
        <taxon>Duplodnaviria</taxon>
        <taxon>Heunggongvirae</taxon>
        <taxon>Uroviricota</taxon>
        <taxon>Caudoviricetes</taxon>
        <taxon>Peduoviridae</taxon>
        <taxon>Maltschvirus</taxon>
        <taxon>Maltschvirus maltsch</taxon>
    </lineage>
</organism>
<dbReference type="EMBL" id="LR796493">
    <property type="protein sequence ID" value="CAB4147703.1"/>
    <property type="molecule type" value="Genomic_DNA"/>
</dbReference>